<evidence type="ECO:0000313" key="2">
    <source>
        <dbReference type="Proteomes" id="UP000245591"/>
    </source>
</evidence>
<accession>A0A2U1IXM3</accession>
<evidence type="ECO:0000313" key="1">
    <source>
        <dbReference type="EMBL" id="PVZ97565.1"/>
    </source>
</evidence>
<comment type="caution">
    <text evidence="1">The sequence shown here is derived from an EMBL/GenBank/DDBJ whole genome shotgun (WGS) entry which is preliminary data.</text>
</comment>
<dbReference type="AlphaFoldDB" id="A0A2U1IXM3"/>
<reference evidence="1 2" key="1">
    <citation type="journal article" date="2018" name="MBio">
        <title>Comparative Genomics Reveals the Core Gene Toolbox for the Fungus-Insect Symbiosis.</title>
        <authorList>
            <person name="Wang Y."/>
            <person name="Stata M."/>
            <person name="Wang W."/>
            <person name="Stajich J.E."/>
            <person name="White M.M."/>
            <person name="Moncalvo J.M."/>
        </authorList>
    </citation>
    <scope>NUCLEOTIDE SEQUENCE [LARGE SCALE GENOMIC DNA]</scope>
    <source>
        <strain evidence="1 2">AUS-126-30</strain>
    </source>
</reference>
<keyword evidence="2" id="KW-1185">Reference proteome</keyword>
<organism evidence="1 2">
    <name type="scientific">Smittium angustum</name>
    <dbReference type="NCBI Taxonomy" id="133377"/>
    <lineage>
        <taxon>Eukaryota</taxon>
        <taxon>Fungi</taxon>
        <taxon>Fungi incertae sedis</taxon>
        <taxon>Zoopagomycota</taxon>
        <taxon>Kickxellomycotina</taxon>
        <taxon>Harpellomycetes</taxon>
        <taxon>Harpellales</taxon>
        <taxon>Legeriomycetaceae</taxon>
        <taxon>Smittium</taxon>
    </lineage>
</organism>
<sequence>MNKSVKVNEEISEADSDKIGITFKSKNTNIFDKLDEYTLENIFILSENAEFAKISIKMFRVAHHTSTQVKYLKRNIYSSVPFLQSIFYSRNLKLAKKEELAIALINHGVNINTGGKSSIFYRAFRYGMNSALNIMLRMYKIEKLVYTPGTETPNKPDIFKNNEYYVIKPMLIETSLMELILEFELYKDEKIRTFISLFQIWKIKLDLVEDCGITEEDLFLKEKRKITLYRNMNVSINFDLLIKTAILNDQPKFIKYVLEYKEYSASKLQELLNLVVSNYDIFSTNKAYSWVESHIADLGKKRISI</sequence>
<dbReference type="Proteomes" id="UP000245591">
    <property type="component" value="Unassembled WGS sequence"/>
</dbReference>
<protein>
    <submittedName>
        <fullName evidence="1">Uncharacterized protein</fullName>
    </submittedName>
</protein>
<name>A0A2U1IXM3_SMIAN</name>
<proteinExistence type="predicted"/>
<gene>
    <name evidence="1" type="ORF">BB558_006471</name>
</gene>
<dbReference type="EMBL" id="MBFU01000799">
    <property type="protein sequence ID" value="PVZ97565.1"/>
    <property type="molecule type" value="Genomic_DNA"/>
</dbReference>